<feature type="domain" description="ABM" evidence="1">
    <location>
        <begin position="6"/>
        <end position="97"/>
    </location>
</feature>
<dbReference type="PANTHER" id="PTHR33336:SF15">
    <property type="entry name" value="ABM DOMAIN-CONTAINING PROTEIN"/>
    <property type="match status" value="1"/>
</dbReference>
<name>A0ABU8YNP4_9CYAN</name>
<dbReference type="Pfam" id="PF03992">
    <property type="entry name" value="ABM"/>
    <property type="match status" value="1"/>
</dbReference>
<reference evidence="2 3" key="1">
    <citation type="journal article" date="2020" name="Harmful Algae">
        <title>Molecular and morphological characterization of a novel dihydroanatoxin-a producing Microcoleus species (cyanobacteria) from the Russian River, California, USA.</title>
        <authorList>
            <person name="Conklin K.Y."/>
            <person name="Stancheva R."/>
            <person name="Otten T.G."/>
            <person name="Fadness R."/>
            <person name="Boyer G.L."/>
            <person name="Read B."/>
            <person name="Zhang X."/>
            <person name="Sheath R.G."/>
        </authorList>
    </citation>
    <scope>NUCLEOTIDE SEQUENCE [LARGE SCALE GENOMIC DNA]</scope>
    <source>
        <strain evidence="2 3">PTRS2</strain>
    </source>
</reference>
<keyword evidence="2" id="KW-0503">Monooxygenase</keyword>
<dbReference type="InterPro" id="IPR007138">
    <property type="entry name" value="ABM_dom"/>
</dbReference>
<dbReference type="EC" id="1.-.-.-" evidence="2"/>
<dbReference type="RefSeq" id="WP_340525145.1">
    <property type="nucleotide sequence ID" value="NZ_JBBLXS010000175.1"/>
</dbReference>
<accession>A0ABU8YNP4</accession>
<gene>
    <name evidence="2" type="ORF">WMG39_14470</name>
</gene>
<evidence type="ECO:0000313" key="3">
    <source>
        <dbReference type="Proteomes" id="UP001384579"/>
    </source>
</evidence>
<dbReference type="Gene3D" id="3.30.70.100">
    <property type="match status" value="1"/>
</dbReference>
<keyword evidence="3" id="KW-1185">Reference proteome</keyword>
<dbReference type="EMBL" id="JBBLXS010000175">
    <property type="protein sequence ID" value="MEK0186042.1"/>
    <property type="molecule type" value="Genomic_DNA"/>
</dbReference>
<organism evidence="2 3">
    <name type="scientific">Microcoleus anatoxicus PTRS2</name>
    <dbReference type="NCBI Taxonomy" id="2705321"/>
    <lineage>
        <taxon>Bacteria</taxon>
        <taxon>Bacillati</taxon>
        <taxon>Cyanobacteriota</taxon>
        <taxon>Cyanophyceae</taxon>
        <taxon>Oscillatoriophycideae</taxon>
        <taxon>Oscillatoriales</taxon>
        <taxon>Microcoleaceae</taxon>
        <taxon>Microcoleus</taxon>
        <taxon>Microcoleus anatoxicus</taxon>
    </lineage>
</organism>
<dbReference type="Proteomes" id="UP001384579">
    <property type="component" value="Unassembled WGS sequence"/>
</dbReference>
<dbReference type="SUPFAM" id="SSF54909">
    <property type="entry name" value="Dimeric alpha+beta barrel"/>
    <property type="match status" value="1"/>
</dbReference>
<dbReference type="InterPro" id="IPR011008">
    <property type="entry name" value="Dimeric_a/b-barrel"/>
</dbReference>
<dbReference type="InterPro" id="IPR050744">
    <property type="entry name" value="AI-2_Isomerase_LsrG"/>
</dbReference>
<comment type="caution">
    <text evidence="2">The sequence shown here is derived from an EMBL/GenBank/DDBJ whole genome shotgun (WGS) entry which is preliminary data.</text>
</comment>
<evidence type="ECO:0000313" key="2">
    <source>
        <dbReference type="EMBL" id="MEK0186042.1"/>
    </source>
</evidence>
<protein>
    <submittedName>
        <fullName evidence="2">Quinol monooxygenase</fullName>
        <ecNumber evidence="2">1.-.-.-</ecNumber>
    </submittedName>
</protein>
<dbReference type="PROSITE" id="PS51725">
    <property type="entry name" value="ABM"/>
    <property type="match status" value="1"/>
</dbReference>
<evidence type="ECO:0000259" key="1">
    <source>
        <dbReference type="PROSITE" id="PS51725"/>
    </source>
</evidence>
<dbReference type="PANTHER" id="PTHR33336">
    <property type="entry name" value="QUINOL MONOOXYGENASE YGIN-RELATED"/>
    <property type="match status" value="1"/>
</dbReference>
<dbReference type="GO" id="GO:0004497">
    <property type="term" value="F:monooxygenase activity"/>
    <property type="evidence" value="ECO:0007669"/>
    <property type="project" value="UniProtKB-KW"/>
</dbReference>
<proteinExistence type="predicted"/>
<sequence>MSQPTLRVVARLVAFPEKVAELKSLLLSIMEPTRQEPGCIKYELLQNQADPTDFTFVEEWESSDLLELHLASNHIQAAVMKLEGLAVAPPDIRRYELLA</sequence>
<keyword evidence="2" id="KW-0560">Oxidoreductase</keyword>